<protein>
    <recommendedName>
        <fullName evidence="3">Serine protease</fullName>
    </recommendedName>
</protein>
<comment type="caution">
    <text evidence="1">The sequence shown here is derived from an EMBL/GenBank/DDBJ whole genome shotgun (WGS) entry which is preliminary data.</text>
</comment>
<dbReference type="SUPFAM" id="SSF50494">
    <property type="entry name" value="Trypsin-like serine proteases"/>
    <property type="match status" value="1"/>
</dbReference>
<dbReference type="Proteomes" id="UP001500689">
    <property type="component" value="Unassembled WGS sequence"/>
</dbReference>
<gene>
    <name evidence="1" type="ORF">GCM10022222_40410</name>
</gene>
<proteinExistence type="predicted"/>
<accession>A0ABP6WLK6</accession>
<evidence type="ECO:0008006" key="3">
    <source>
        <dbReference type="Google" id="ProtNLM"/>
    </source>
</evidence>
<evidence type="ECO:0000313" key="2">
    <source>
        <dbReference type="Proteomes" id="UP001500689"/>
    </source>
</evidence>
<dbReference type="EMBL" id="BAAAZN010000008">
    <property type="protein sequence ID" value="GAA3552672.1"/>
    <property type="molecule type" value="Genomic_DNA"/>
</dbReference>
<organism evidence="1 2">
    <name type="scientific">Amycolatopsis ultiminotia</name>
    <dbReference type="NCBI Taxonomy" id="543629"/>
    <lineage>
        <taxon>Bacteria</taxon>
        <taxon>Bacillati</taxon>
        <taxon>Actinomycetota</taxon>
        <taxon>Actinomycetes</taxon>
        <taxon>Pseudonocardiales</taxon>
        <taxon>Pseudonocardiaceae</taxon>
        <taxon>Amycolatopsis</taxon>
    </lineage>
</organism>
<name>A0ABP6WLK6_9PSEU</name>
<keyword evidence="2" id="KW-1185">Reference proteome</keyword>
<evidence type="ECO:0000313" key="1">
    <source>
        <dbReference type="EMBL" id="GAA3552672.1"/>
    </source>
</evidence>
<sequence length="236" mass="23730">MHPGVQTQTNGAQCTSNFVFSNGSEVFLGQAAHCSGTGGETDTNGCDSGSLPLGTPVTVEGAAKPGTLVYNSWLTMQAKHETDANTCQYNDLALVKIDPADVAKVNPSLPFWGGPTGLSTAGTSALGTVLSYGNSELRGGITQLSPKQGASLGDTGGGWSHTVLTVTPGIPGDSGSAFLDRDGKALGVLSTLNLLPQPGTNGVGNLSLELAYANANGGVGAVQMVPGTTPFRGPLL</sequence>
<dbReference type="InterPro" id="IPR009003">
    <property type="entry name" value="Peptidase_S1_PA"/>
</dbReference>
<reference evidence="2" key="1">
    <citation type="journal article" date="2019" name="Int. J. Syst. Evol. Microbiol.">
        <title>The Global Catalogue of Microorganisms (GCM) 10K type strain sequencing project: providing services to taxonomists for standard genome sequencing and annotation.</title>
        <authorList>
            <consortium name="The Broad Institute Genomics Platform"/>
            <consortium name="The Broad Institute Genome Sequencing Center for Infectious Disease"/>
            <person name="Wu L."/>
            <person name="Ma J."/>
        </authorList>
    </citation>
    <scope>NUCLEOTIDE SEQUENCE [LARGE SCALE GENOMIC DNA]</scope>
    <source>
        <strain evidence="2">JCM 16898</strain>
    </source>
</reference>